<dbReference type="Pfam" id="PF01943">
    <property type="entry name" value="Polysacc_synt"/>
    <property type="match status" value="1"/>
</dbReference>
<feature type="transmembrane region" description="Helical" evidence="6">
    <location>
        <begin position="89"/>
        <end position="111"/>
    </location>
</feature>
<gene>
    <name evidence="7" type="ORF">SAMN04488062_1088</name>
</gene>
<keyword evidence="5 6" id="KW-0472">Membrane</keyword>
<keyword evidence="3 6" id="KW-0812">Transmembrane</keyword>
<evidence type="ECO:0000256" key="4">
    <source>
        <dbReference type="ARBA" id="ARBA00022989"/>
    </source>
</evidence>
<feature type="transmembrane region" description="Helical" evidence="6">
    <location>
        <begin position="151"/>
        <end position="170"/>
    </location>
</feature>
<evidence type="ECO:0000313" key="8">
    <source>
        <dbReference type="Proteomes" id="UP000199274"/>
    </source>
</evidence>
<proteinExistence type="predicted"/>
<evidence type="ECO:0000256" key="2">
    <source>
        <dbReference type="ARBA" id="ARBA00022475"/>
    </source>
</evidence>
<dbReference type="OrthoDB" id="9815702at2"/>
<feature type="transmembrane region" description="Helical" evidence="6">
    <location>
        <begin position="291"/>
        <end position="309"/>
    </location>
</feature>
<feature type="transmembrane region" description="Helical" evidence="6">
    <location>
        <begin position="329"/>
        <end position="353"/>
    </location>
</feature>
<dbReference type="EMBL" id="FNDB01000008">
    <property type="protein sequence ID" value="SDH46102.1"/>
    <property type="molecule type" value="Genomic_DNA"/>
</dbReference>
<feature type="transmembrane region" description="Helical" evidence="6">
    <location>
        <begin position="222"/>
        <end position="244"/>
    </location>
</feature>
<comment type="subcellular location">
    <subcellularLocation>
        <location evidence="1">Cell membrane</location>
        <topology evidence="1">Multi-pass membrane protein</topology>
    </subcellularLocation>
</comment>
<keyword evidence="8" id="KW-1185">Reference proteome</keyword>
<dbReference type="PANTHER" id="PTHR30250">
    <property type="entry name" value="PST FAMILY PREDICTED COLANIC ACID TRANSPORTER"/>
    <property type="match status" value="1"/>
</dbReference>
<evidence type="ECO:0000256" key="5">
    <source>
        <dbReference type="ARBA" id="ARBA00023136"/>
    </source>
</evidence>
<dbReference type="InterPro" id="IPR002797">
    <property type="entry name" value="Polysacc_synth"/>
</dbReference>
<keyword evidence="2" id="KW-1003">Cell membrane</keyword>
<feature type="transmembrane region" description="Helical" evidence="6">
    <location>
        <begin position="176"/>
        <end position="198"/>
    </location>
</feature>
<feature type="transmembrane region" description="Helical" evidence="6">
    <location>
        <begin position="256"/>
        <end position="279"/>
    </location>
</feature>
<accession>A0A1G8CL11</accession>
<organism evidence="7 8">
    <name type="scientific">Flavobacterium omnivorum</name>
    <dbReference type="NCBI Taxonomy" id="178355"/>
    <lineage>
        <taxon>Bacteria</taxon>
        <taxon>Pseudomonadati</taxon>
        <taxon>Bacteroidota</taxon>
        <taxon>Flavobacteriia</taxon>
        <taxon>Flavobacteriales</taxon>
        <taxon>Flavobacteriaceae</taxon>
        <taxon>Flavobacterium</taxon>
    </lineage>
</organism>
<feature type="transmembrane region" description="Helical" evidence="6">
    <location>
        <begin position="123"/>
        <end position="142"/>
    </location>
</feature>
<evidence type="ECO:0000313" key="7">
    <source>
        <dbReference type="EMBL" id="SDH46102.1"/>
    </source>
</evidence>
<reference evidence="8" key="1">
    <citation type="submission" date="2016-10" db="EMBL/GenBank/DDBJ databases">
        <authorList>
            <person name="Varghese N."/>
            <person name="Submissions S."/>
        </authorList>
    </citation>
    <scope>NUCLEOTIDE SEQUENCE [LARGE SCALE GENOMIC DNA]</scope>
    <source>
        <strain evidence="8">CGMCC 1.2747</strain>
    </source>
</reference>
<dbReference type="STRING" id="178355.SAMN04488062_1088"/>
<evidence type="ECO:0000256" key="3">
    <source>
        <dbReference type="ARBA" id="ARBA00022692"/>
    </source>
</evidence>
<feature type="transmembrane region" description="Helical" evidence="6">
    <location>
        <begin position="16"/>
        <end position="39"/>
    </location>
</feature>
<dbReference type="Proteomes" id="UP000199274">
    <property type="component" value="Unassembled WGS sequence"/>
</dbReference>
<evidence type="ECO:0000256" key="1">
    <source>
        <dbReference type="ARBA" id="ARBA00004651"/>
    </source>
</evidence>
<feature type="transmembrane region" description="Helical" evidence="6">
    <location>
        <begin position="360"/>
        <end position="379"/>
    </location>
</feature>
<dbReference type="InterPro" id="IPR050833">
    <property type="entry name" value="Poly_Biosynth_Transport"/>
</dbReference>
<dbReference type="GO" id="GO:0005886">
    <property type="term" value="C:plasma membrane"/>
    <property type="evidence" value="ECO:0007669"/>
    <property type="project" value="UniProtKB-SubCell"/>
</dbReference>
<feature type="transmembrane region" description="Helical" evidence="6">
    <location>
        <begin position="391"/>
        <end position="408"/>
    </location>
</feature>
<evidence type="ECO:0000256" key="6">
    <source>
        <dbReference type="SAM" id="Phobius"/>
    </source>
</evidence>
<dbReference type="PANTHER" id="PTHR30250:SF11">
    <property type="entry name" value="O-ANTIGEN TRANSPORTER-RELATED"/>
    <property type="match status" value="1"/>
</dbReference>
<protein>
    <submittedName>
        <fullName evidence="7">Polysaccharide transporter, PST family</fullName>
    </submittedName>
</protein>
<name>A0A1G8CL11_9FLAO</name>
<sequence>MWRKIYLSFSNEVAHNFFYFSVIKFTNILSKYILLGYLIRTLGEQGYGILTWVDSFTQYFLILVNFGFDMYVAKYIVENKQNKAKIDEIISAILTIKTGLFVFGFLLLGLFSFNDEIAKVAHLLFFMLLMGIGEILFPIWYFQGIEKMKPIAIVSVISRSLLVILTILFVKNANHIVVYIYILVVSNLVWGGLGFYFLKKVSNFKFIIVPLATLKFYLKEGYLFFLGRFSTLFLNFGTIFLIGYFCSKNLVSGFDIASKIIFAFIFPFEVIQQAVFPSIVRTRNKLFLQKLVLFTICSALFFAGSIYYFSEELMMFFGGIPMGKYAYLLKSLVVLIPVISSSIIIGSCSLVAFGALKQYNYALVFSCLIYIFVVLMLYFMGQMSFKNLVSLRVSVDIIMVLLIFYFAVKKKTLL</sequence>
<dbReference type="RefSeq" id="WP_091257410.1">
    <property type="nucleotide sequence ID" value="NZ_FNDB01000008.1"/>
</dbReference>
<keyword evidence="4 6" id="KW-1133">Transmembrane helix</keyword>
<dbReference type="AlphaFoldDB" id="A0A1G8CL11"/>